<feature type="region of interest" description="Disordered" evidence="1">
    <location>
        <begin position="372"/>
        <end position="396"/>
    </location>
</feature>
<evidence type="ECO:0000313" key="2">
    <source>
        <dbReference type="EMBL" id="CDI54072.1"/>
    </source>
</evidence>
<dbReference type="PANTHER" id="PTHR21456">
    <property type="entry name" value="FAMILY WITH SEQUENCE SIMILARITY 102"/>
    <property type="match status" value="1"/>
</dbReference>
<feature type="region of interest" description="Disordered" evidence="1">
    <location>
        <begin position="851"/>
        <end position="870"/>
    </location>
</feature>
<feature type="compositionally biased region" description="Low complexity" evidence="1">
    <location>
        <begin position="375"/>
        <end position="391"/>
    </location>
</feature>
<evidence type="ECO:0000256" key="1">
    <source>
        <dbReference type="SAM" id="MobiDB-lite"/>
    </source>
</evidence>
<feature type="non-terminal residue" evidence="2">
    <location>
        <position position="1"/>
    </location>
</feature>
<feature type="compositionally biased region" description="Basic and acidic residues" evidence="1">
    <location>
        <begin position="150"/>
        <end position="159"/>
    </location>
</feature>
<feature type="compositionally biased region" description="Low complexity" evidence="1">
    <location>
        <begin position="115"/>
        <end position="130"/>
    </location>
</feature>
<feature type="region of interest" description="Disordered" evidence="1">
    <location>
        <begin position="62"/>
        <end position="131"/>
    </location>
</feature>
<dbReference type="EMBL" id="HG529603">
    <property type="protein sequence ID" value="CDI54072.1"/>
    <property type="molecule type" value="Genomic_DNA"/>
</dbReference>
<feature type="compositionally biased region" description="Basic and acidic residues" evidence="1">
    <location>
        <begin position="210"/>
        <end position="226"/>
    </location>
</feature>
<evidence type="ECO:0008006" key="3">
    <source>
        <dbReference type="Google" id="ProtNLM"/>
    </source>
</evidence>
<accession>A0A077R5B8</accession>
<feature type="region of interest" description="Disordered" evidence="1">
    <location>
        <begin position="671"/>
        <end position="702"/>
    </location>
</feature>
<dbReference type="PANTHER" id="PTHR21456:SF1">
    <property type="entry name" value="C2 NT-TYPE DOMAIN-CONTAINING PROTEIN"/>
    <property type="match status" value="1"/>
</dbReference>
<organism evidence="2">
    <name type="scientific">Melanopsichium pennsylvanicum 4</name>
    <dbReference type="NCBI Taxonomy" id="1398559"/>
    <lineage>
        <taxon>Eukaryota</taxon>
        <taxon>Fungi</taxon>
        <taxon>Dikarya</taxon>
        <taxon>Basidiomycota</taxon>
        <taxon>Ustilaginomycotina</taxon>
        <taxon>Ustilaginomycetes</taxon>
        <taxon>Ustilaginales</taxon>
        <taxon>Ustilaginaceae</taxon>
        <taxon>Melanopsichium</taxon>
    </lineage>
</organism>
<feature type="compositionally biased region" description="Polar residues" evidence="1">
    <location>
        <begin position="272"/>
        <end position="282"/>
    </location>
</feature>
<sequence length="1025" mass="109052">MSLLSPFGFGQKHAYFHVEIKIHELTNVPLVAGLFSCKWKIKGSHSLASLQHSAAAAVHQQSSRAVSGTGRKAQHALSARDAAKHVHATDHISGASINLSLDPPHEHGHTQATGSNHSADAASIASSSSHHGLHRPAFVTSLINHVKDRNDKVDGDESASKPGTPIQPGKLTDLNSPSLPKGEPEASSSNLASPRDSITSRKTSTSRTKPVKDVARSSKSNLEGHDLNVDPLLYFTQEPKGETRFVKVDEHKVEWERDVQVGIRIGIGKPRMTSSHNDTSPNENRHESPALSAKSSAKDLRSRAHLDDMSTAWGRLVNSEMKLTIKQEMPENTKSTVHPSVLEYFVPPISDGLMVNGLGSIVTASLLDSSRDAHSSQASSSSQHTQSSDSSLRNEPIRASASTRNQQLMGSGLPSASSLSLGHMGHNIYGPPLKSIYAQKTWTSRIPRENLITGTTRSEHKKRHHHTSPEAILLIGGKSQGDRAPDDVVNAIFKGIPVGGGRKQQIHEDASKICTSRANGVSSVAASVAEESQLRRVASKSHERSRGYRVRTVSTASNVSKKSERSFSFGLLKEKDKEHKKGAQQDKSKPIKGLSEGSKGGSNAEPDVSTDRPSSAHLVVRSGRLTPGALAESPSASTDALSRTLTEPTLTNVPRYAAKRLSSVRWNIAGDNTEATTRPHDTWPASEGANKEQRDRAAMPPPPSVVVDHAYIPIRAGGITAASSSALNLTAIDPDSDAAPIPSALGSEQKNEVETSLLAPQQQASSASSTASHGQDSDAASLYSNVSSNPDPNRKLSSNDLKVLYQAQQPLPASLSSSTTTSVGLDRLKKTSRALGQFASKSAAISAFRSFSRPTSSNGREGDGALSLHDSNGVSGIARRSRGLKGVEPSEAANKGWYGAGWLRPISTKPVVVPPSPSVSSPETECGDLEEAFGEEGATRGGAHWYDGRRSSATEDGAPETPKASDAGERLGDGMAISHTREDSFASCSYHDAEDDARWQEQEESVKVVDPVISTAVLPVHGQAV</sequence>
<feature type="region of interest" description="Disordered" evidence="1">
    <location>
        <begin position="524"/>
        <end position="646"/>
    </location>
</feature>
<feature type="compositionally biased region" description="Polar residues" evidence="1">
    <location>
        <begin position="634"/>
        <end position="646"/>
    </location>
</feature>
<proteinExistence type="predicted"/>
<feature type="compositionally biased region" description="Basic and acidic residues" evidence="1">
    <location>
        <begin position="572"/>
        <end position="589"/>
    </location>
</feature>
<dbReference type="InterPro" id="IPR039931">
    <property type="entry name" value="EEIG1/2-like"/>
</dbReference>
<protein>
    <recommendedName>
        <fullName evidence="3">C2 NT-type domain-containing protein</fullName>
    </recommendedName>
</protein>
<feature type="region of interest" description="Disordered" evidence="1">
    <location>
        <begin position="150"/>
        <end position="226"/>
    </location>
</feature>
<reference evidence="2" key="1">
    <citation type="journal article" date="2014" name="Genome Biol. Evol.">
        <title>Gene Loss Rather Than Gene Gain Is Associated with a Host Jump from Monocots to Dicots in the Smut Fungus Melanopsichium pennsylvanicum.</title>
        <authorList>
            <person name="Sharma R."/>
            <person name="Mishra B."/>
            <person name="Runge F."/>
            <person name="Thines M."/>
        </authorList>
    </citation>
    <scope>NUCLEOTIDE SEQUENCE</scope>
    <source>
        <strain evidence="2">4</strain>
    </source>
</reference>
<feature type="compositionally biased region" description="Low complexity" evidence="1">
    <location>
        <begin position="755"/>
        <end position="772"/>
    </location>
</feature>
<feature type="compositionally biased region" description="Polar residues" evidence="1">
    <location>
        <begin position="782"/>
        <end position="797"/>
    </location>
</feature>
<name>A0A077R5B8_9BASI</name>
<feature type="region of interest" description="Disordered" evidence="1">
    <location>
        <begin position="936"/>
        <end position="975"/>
    </location>
</feature>
<dbReference type="AlphaFoldDB" id="A0A077R5B8"/>
<feature type="region of interest" description="Disordered" evidence="1">
    <location>
        <begin position="739"/>
        <end position="797"/>
    </location>
</feature>
<feature type="region of interest" description="Disordered" evidence="1">
    <location>
        <begin position="269"/>
        <end position="303"/>
    </location>
</feature>
<feature type="compositionally biased region" description="Basic and acidic residues" evidence="1">
    <location>
        <begin position="81"/>
        <end position="90"/>
    </location>
</feature>
<feature type="non-terminal residue" evidence="2">
    <location>
        <position position="1025"/>
    </location>
</feature>